<evidence type="ECO:0000313" key="2">
    <source>
        <dbReference type="Proteomes" id="UP000541535"/>
    </source>
</evidence>
<dbReference type="PANTHER" id="PTHR36837">
    <property type="entry name" value="POLY(3-HYDROXYALKANOATE) POLYMERASE SUBUNIT PHAC"/>
    <property type="match status" value="1"/>
</dbReference>
<dbReference type="InterPro" id="IPR024501">
    <property type="entry name" value="DUF3141"/>
</dbReference>
<dbReference type="PANTHER" id="PTHR36837:SF2">
    <property type="entry name" value="POLY(3-HYDROXYALKANOATE) POLYMERASE SUBUNIT PHAC"/>
    <property type="match status" value="1"/>
</dbReference>
<organism evidence="1 2">
    <name type="scientific">Pseudoduganella violacea</name>
    <dbReference type="NCBI Taxonomy" id="1715466"/>
    <lineage>
        <taxon>Bacteria</taxon>
        <taxon>Pseudomonadati</taxon>
        <taxon>Pseudomonadota</taxon>
        <taxon>Betaproteobacteria</taxon>
        <taxon>Burkholderiales</taxon>
        <taxon>Oxalobacteraceae</taxon>
        <taxon>Telluria group</taxon>
        <taxon>Pseudoduganella</taxon>
    </lineage>
</organism>
<dbReference type="SUPFAM" id="SSF53474">
    <property type="entry name" value="alpha/beta-Hydrolases"/>
    <property type="match status" value="1"/>
</dbReference>
<dbReference type="Pfam" id="PF11339">
    <property type="entry name" value="DUF3141"/>
    <property type="match status" value="1"/>
</dbReference>
<gene>
    <name evidence="1" type="ORF">FHS03_004102</name>
</gene>
<name>A0A7W5BDA8_9BURK</name>
<dbReference type="InterPro" id="IPR051321">
    <property type="entry name" value="PHA/PHB_synthase"/>
</dbReference>
<dbReference type="InterPro" id="IPR029058">
    <property type="entry name" value="AB_hydrolase_fold"/>
</dbReference>
<dbReference type="RefSeq" id="WP_229426318.1">
    <property type="nucleotide sequence ID" value="NZ_JACHXD010000013.1"/>
</dbReference>
<protein>
    <submittedName>
        <fullName evidence="1">Pimeloyl-ACP methyl ester carboxylesterase</fullName>
    </submittedName>
</protein>
<dbReference type="Proteomes" id="UP000541535">
    <property type="component" value="Unassembled WGS sequence"/>
</dbReference>
<proteinExistence type="predicted"/>
<dbReference type="EMBL" id="JACHXD010000013">
    <property type="protein sequence ID" value="MBB3121029.1"/>
    <property type="molecule type" value="Genomic_DNA"/>
</dbReference>
<keyword evidence="2" id="KW-1185">Reference proteome</keyword>
<accession>A0A7W5BDA8</accession>
<sequence length="754" mass="84041">MTEMTVPAQPATADAGKQALGLYSAWLGAMPNLAQQAQSYWTDAMQRSVLFLDVLRQRGNERNERLLDLAPHVLSFDFEPLIDGRTLERPVNYSLLRIIPPKGWEIDENKRPFIVFDPRAGHGPGIGGMKQDSEIGVALKAGHPCYFVTFLPNPVPGQTIEDVCRAEAHFIAQVGALHSHADGKPALIGNCQAGWQIMMTSALRPDLTGPLLLAGAPLSYWAGVRGKNPLRYLGGAMGGTWLTSLSGDLGHGLFDGALLVSNFENMNPSNTLWKKNYNVYSRIDSEGPRFLEFERWWGTPVLLNAGEIQYITDNLFVGNRLSQGAMHDSAGRRIDLRNITSPIVVFCSWGDDITPPQQALGWVLDLYEDDEALATGGQTIIYSMHQSIGHLGIFVSASVANKEHEEFTRSMDLIDVLPPGLYEAVFIEKDENLANPELADGKYVLRFEHRSLEDLRQLGGNDEADERRFATVARLSEINQGLYRTYASPLVRAFASEAGADMLRTLHPYRLRYELFSDKNPFMQGVAQLAEKVRAERKPVAQDNVFLALQDTISAQITTTLDMYRDLRDMAEENFFVHMYGQPLLQTLVGLRADHVLAKRRIGRDIARESAVAKRNEHLATRMAEGGSLEAVVRAMLYIGRSQELRAADERAFAILRELRHQVPADERLSLYRFKEVVQEQHMILQLNEELAVLDLPQLLPRDPAERARDLDAVRRTVTAAGALEGEAAQRMARIEALFGSAPLELAATVKEHV</sequence>
<comment type="caution">
    <text evidence="1">The sequence shown here is derived from an EMBL/GenBank/DDBJ whole genome shotgun (WGS) entry which is preliminary data.</text>
</comment>
<evidence type="ECO:0000313" key="1">
    <source>
        <dbReference type="EMBL" id="MBB3121029.1"/>
    </source>
</evidence>
<dbReference type="AlphaFoldDB" id="A0A7W5BDA8"/>
<reference evidence="1 2" key="1">
    <citation type="submission" date="2020-08" db="EMBL/GenBank/DDBJ databases">
        <title>Genomic Encyclopedia of Type Strains, Phase III (KMG-III): the genomes of soil and plant-associated and newly described type strains.</title>
        <authorList>
            <person name="Whitman W."/>
        </authorList>
    </citation>
    <scope>NUCLEOTIDE SEQUENCE [LARGE SCALE GENOMIC DNA]</scope>
    <source>
        <strain evidence="1 2">CECT 8897</strain>
    </source>
</reference>